<evidence type="ECO:0000313" key="2">
    <source>
        <dbReference type="Proteomes" id="UP001232992"/>
    </source>
</evidence>
<dbReference type="RefSeq" id="WP_283759818.1">
    <property type="nucleotide sequence ID" value="NZ_JAQOSQ010000027.1"/>
</dbReference>
<dbReference type="CDD" id="cd16382">
    <property type="entry name" value="XisI-like"/>
    <property type="match status" value="1"/>
</dbReference>
<name>A0ABT7C144_9CYAN</name>
<dbReference type="InterPro" id="IPR014968">
    <property type="entry name" value="XisI"/>
</dbReference>
<comment type="caution">
    <text evidence="1">The sequence shown here is derived from an EMBL/GenBank/DDBJ whole genome shotgun (WGS) entry which is preliminary data.</text>
</comment>
<dbReference type="Pfam" id="PF08869">
    <property type="entry name" value="XisI"/>
    <property type="match status" value="1"/>
</dbReference>
<accession>A0ABT7C144</accession>
<proteinExistence type="predicted"/>
<dbReference type="Gene3D" id="3.30.310.110">
    <property type="entry name" value="XisI-like"/>
    <property type="match status" value="1"/>
</dbReference>
<sequence length="111" mass="12682">MDILENYRELVRNILLKYAGYKPSNGNIEPGVIFDLERDRYELMHVGWDGQQRIHGSVVHIDIIDSKIWIQHDGTNIAIAEELVELGVPAEDIILGFHPPNVRQYTDFGVA</sequence>
<dbReference type="SUPFAM" id="SSF143847">
    <property type="entry name" value="XisI-like"/>
    <property type="match status" value="1"/>
</dbReference>
<evidence type="ECO:0000313" key="1">
    <source>
        <dbReference type="EMBL" id="MDJ1185171.1"/>
    </source>
</evidence>
<reference evidence="1 2" key="1">
    <citation type="submission" date="2023-01" db="EMBL/GenBank/DDBJ databases">
        <title>Novel diversity within Roseofilum (Cyanobacteria; Desertifilaceae) from marine benthic mats with descriptions of four novel species.</title>
        <authorList>
            <person name="Wang Y."/>
            <person name="Berthold D.E."/>
            <person name="Hu J."/>
            <person name="Lefler F.W."/>
            <person name="Laughinghouse H.D. IV."/>
        </authorList>
    </citation>
    <scope>NUCLEOTIDE SEQUENCE [LARGE SCALE GENOMIC DNA]</scope>
    <source>
        <strain evidence="1 2">BLCC-M143</strain>
    </source>
</reference>
<dbReference type="InterPro" id="IPR035943">
    <property type="entry name" value="XisI-like_sf"/>
</dbReference>
<dbReference type="EMBL" id="JAQOSQ010000027">
    <property type="protein sequence ID" value="MDJ1185171.1"/>
    <property type="molecule type" value="Genomic_DNA"/>
</dbReference>
<protein>
    <submittedName>
        <fullName evidence="1">XisI protein</fullName>
    </submittedName>
</protein>
<organism evidence="1 2">
    <name type="scientific">Roseofilum casamattae BLCC-M143</name>
    <dbReference type="NCBI Taxonomy" id="3022442"/>
    <lineage>
        <taxon>Bacteria</taxon>
        <taxon>Bacillati</taxon>
        <taxon>Cyanobacteriota</taxon>
        <taxon>Cyanophyceae</taxon>
        <taxon>Desertifilales</taxon>
        <taxon>Desertifilaceae</taxon>
        <taxon>Roseofilum</taxon>
        <taxon>Roseofilum casamattae</taxon>
    </lineage>
</organism>
<dbReference type="Proteomes" id="UP001232992">
    <property type="component" value="Unassembled WGS sequence"/>
</dbReference>
<keyword evidence="2" id="KW-1185">Reference proteome</keyword>
<gene>
    <name evidence="1" type="ORF">PMH09_18440</name>
</gene>